<protein>
    <submittedName>
        <fullName evidence="2">ABC-type antimicrobial peptide transport system permease subunit</fullName>
    </submittedName>
</protein>
<keyword evidence="1" id="KW-1133">Transmembrane helix</keyword>
<dbReference type="AlphaFoldDB" id="A0A7W8EFD5"/>
<name>A0A7W8EFD5_9ACTN</name>
<evidence type="ECO:0000256" key="1">
    <source>
        <dbReference type="SAM" id="Phobius"/>
    </source>
</evidence>
<dbReference type="Proteomes" id="UP000568380">
    <property type="component" value="Unassembled WGS sequence"/>
</dbReference>
<evidence type="ECO:0000313" key="2">
    <source>
        <dbReference type="EMBL" id="MBB5076362.1"/>
    </source>
</evidence>
<reference evidence="2 3" key="1">
    <citation type="submission" date="2020-08" db="EMBL/GenBank/DDBJ databases">
        <title>Genomic Encyclopedia of Type Strains, Phase IV (KMG-IV): sequencing the most valuable type-strain genomes for metagenomic binning, comparative biology and taxonomic classification.</title>
        <authorList>
            <person name="Goeker M."/>
        </authorList>
    </citation>
    <scope>NUCLEOTIDE SEQUENCE [LARGE SCALE GENOMIC DNA]</scope>
    <source>
        <strain evidence="2 3">DSM 45385</strain>
    </source>
</reference>
<keyword evidence="1" id="KW-0812">Transmembrane</keyword>
<comment type="caution">
    <text evidence="2">The sequence shown here is derived from an EMBL/GenBank/DDBJ whole genome shotgun (WGS) entry which is preliminary data.</text>
</comment>
<feature type="transmembrane region" description="Helical" evidence="1">
    <location>
        <begin position="12"/>
        <end position="34"/>
    </location>
</feature>
<keyword evidence="3" id="KW-1185">Reference proteome</keyword>
<accession>A0A7W8EFD5</accession>
<sequence>MRSTWRAWTPLLDVRVTLLAPLLGAVVGLLAGLYPSLRAARMEPADALR</sequence>
<dbReference type="RefSeq" id="WP_246508779.1">
    <property type="nucleotide sequence ID" value="NZ_JACHIN010000002.1"/>
</dbReference>
<gene>
    <name evidence="2" type="ORF">HNR40_001826</name>
</gene>
<organism evidence="2 3">
    <name type="scientific">Nonomuraea endophytica</name>
    <dbReference type="NCBI Taxonomy" id="714136"/>
    <lineage>
        <taxon>Bacteria</taxon>
        <taxon>Bacillati</taxon>
        <taxon>Actinomycetota</taxon>
        <taxon>Actinomycetes</taxon>
        <taxon>Streptosporangiales</taxon>
        <taxon>Streptosporangiaceae</taxon>
        <taxon>Nonomuraea</taxon>
    </lineage>
</organism>
<keyword evidence="1" id="KW-0472">Membrane</keyword>
<dbReference type="EMBL" id="JACHIN010000002">
    <property type="protein sequence ID" value="MBB5076362.1"/>
    <property type="molecule type" value="Genomic_DNA"/>
</dbReference>
<proteinExistence type="predicted"/>
<evidence type="ECO:0000313" key="3">
    <source>
        <dbReference type="Proteomes" id="UP000568380"/>
    </source>
</evidence>